<accession>A0A7C1HTG5</accession>
<keyword evidence="6" id="KW-0648">Protein biosynthesis</keyword>
<dbReference type="EC" id="6.1.1.14" evidence="2"/>
<protein>
    <recommendedName>
        <fullName evidence="2">glycine--tRNA ligase</fullName>
        <ecNumber evidence="2">6.1.1.14</ecNumber>
    </recommendedName>
</protein>
<keyword evidence="4" id="KW-0547">Nucleotide-binding</keyword>
<proteinExistence type="inferred from homology"/>
<dbReference type="PRINTS" id="PR01043">
    <property type="entry name" value="TRNASYNTHGLY"/>
</dbReference>
<keyword evidence="5" id="KW-0067">ATP-binding</keyword>
<dbReference type="InterPro" id="IPR006195">
    <property type="entry name" value="aa-tRNA-synth_II"/>
</dbReference>
<dbReference type="GO" id="GO:0006426">
    <property type="term" value="P:glycyl-tRNA aminoacylation"/>
    <property type="evidence" value="ECO:0007669"/>
    <property type="project" value="InterPro"/>
</dbReference>
<dbReference type="Gene3D" id="3.30.930.10">
    <property type="entry name" value="Bira Bifunctional Protein, Domain 2"/>
    <property type="match status" value="1"/>
</dbReference>
<reference evidence="9" key="1">
    <citation type="journal article" date="2020" name="mSystems">
        <title>Genome- and Community-Level Interaction Insights into Carbon Utilization and Element Cycling Functions of Hydrothermarchaeota in Hydrothermal Sediment.</title>
        <authorList>
            <person name="Zhou Z."/>
            <person name="Liu Y."/>
            <person name="Xu W."/>
            <person name="Pan J."/>
            <person name="Luo Z.H."/>
            <person name="Li M."/>
        </authorList>
    </citation>
    <scope>NUCLEOTIDE SEQUENCE [LARGE SCALE GENOMIC DNA]</scope>
    <source>
        <strain evidence="9">SpSt-1219</strain>
    </source>
</reference>
<evidence type="ECO:0000256" key="6">
    <source>
        <dbReference type="ARBA" id="ARBA00022917"/>
    </source>
</evidence>
<feature type="domain" description="Aminoacyl-transfer RNA synthetases class-II family profile" evidence="8">
    <location>
        <begin position="10"/>
        <end position="366"/>
    </location>
</feature>
<dbReference type="NCBIfam" id="TIGR00389">
    <property type="entry name" value="glyS_dimeric"/>
    <property type="match status" value="1"/>
</dbReference>
<dbReference type="GO" id="GO:0004820">
    <property type="term" value="F:glycine-tRNA ligase activity"/>
    <property type="evidence" value="ECO:0007669"/>
    <property type="project" value="UniProtKB-EC"/>
</dbReference>
<evidence type="ECO:0000256" key="1">
    <source>
        <dbReference type="ARBA" id="ARBA00008226"/>
    </source>
</evidence>
<dbReference type="AlphaFoldDB" id="A0A7C1HTG5"/>
<evidence type="ECO:0000313" key="9">
    <source>
        <dbReference type="EMBL" id="HDQ88617.1"/>
    </source>
</evidence>
<keyword evidence="3 9" id="KW-0436">Ligase</keyword>
<evidence type="ECO:0000256" key="3">
    <source>
        <dbReference type="ARBA" id="ARBA00022598"/>
    </source>
</evidence>
<feature type="non-terminal residue" evidence="9">
    <location>
        <position position="390"/>
    </location>
</feature>
<dbReference type="GO" id="GO:0005524">
    <property type="term" value="F:ATP binding"/>
    <property type="evidence" value="ECO:0007669"/>
    <property type="project" value="UniProtKB-KW"/>
</dbReference>
<evidence type="ECO:0000256" key="2">
    <source>
        <dbReference type="ARBA" id="ARBA00012829"/>
    </source>
</evidence>
<keyword evidence="7" id="KW-0030">Aminoacyl-tRNA synthetase</keyword>
<dbReference type="InterPro" id="IPR045864">
    <property type="entry name" value="aa-tRNA-synth_II/BPL/LPL"/>
</dbReference>
<dbReference type="InterPro" id="IPR033731">
    <property type="entry name" value="GlyRS-like_core"/>
</dbReference>
<organism evidence="9">
    <name type="scientific">candidate division WWE3 bacterium</name>
    <dbReference type="NCBI Taxonomy" id="2053526"/>
    <lineage>
        <taxon>Bacteria</taxon>
        <taxon>Katanobacteria</taxon>
    </lineage>
</organism>
<gene>
    <name evidence="9" type="ORF">ENN92_00490</name>
</gene>
<evidence type="ECO:0000256" key="5">
    <source>
        <dbReference type="ARBA" id="ARBA00022840"/>
    </source>
</evidence>
<dbReference type="CDD" id="cd00774">
    <property type="entry name" value="GlyRS-like_core"/>
    <property type="match status" value="1"/>
</dbReference>
<dbReference type="InterPro" id="IPR002315">
    <property type="entry name" value="tRNA-synt_gly"/>
</dbReference>
<dbReference type="GO" id="GO:0005737">
    <property type="term" value="C:cytoplasm"/>
    <property type="evidence" value="ECO:0007669"/>
    <property type="project" value="InterPro"/>
</dbReference>
<evidence type="ECO:0000256" key="4">
    <source>
        <dbReference type="ARBA" id="ARBA00022741"/>
    </source>
</evidence>
<dbReference type="InterPro" id="IPR027031">
    <property type="entry name" value="Gly-tRNA_synthase/POLG2"/>
</dbReference>
<dbReference type="PANTHER" id="PTHR10745:SF8">
    <property type="entry name" value="DNA POLYMERASE SUBUNIT GAMMA-2, MITOCHONDRIAL"/>
    <property type="match status" value="1"/>
</dbReference>
<dbReference type="PROSITE" id="PS50862">
    <property type="entry name" value="AA_TRNA_LIGASE_II"/>
    <property type="match status" value="1"/>
</dbReference>
<dbReference type="SUPFAM" id="SSF55681">
    <property type="entry name" value="Class II aaRS and biotin synthetases"/>
    <property type="match status" value="1"/>
</dbReference>
<dbReference type="Proteomes" id="UP000886066">
    <property type="component" value="Unassembled WGS sequence"/>
</dbReference>
<comment type="caution">
    <text evidence="9">The sequence shown here is derived from an EMBL/GenBank/DDBJ whole genome shotgun (WGS) entry which is preliminary data.</text>
</comment>
<dbReference type="NCBIfam" id="NF003211">
    <property type="entry name" value="PRK04173.1"/>
    <property type="match status" value="1"/>
</dbReference>
<evidence type="ECO:0000256" key="7">
    <source>
        <dbReference type="ARBA" id="ARBA00023146"/>
    </source>
</evidence>
<evidence type="ECO:0000259" key="8">
    <source>
        <dbReference type="PROSITE" id="PS50862"/>
    </source>
</evidence>
<dbReference type="PANTHER" id="PTHR10745">
    <property type="entry name" value="GLYCYL-TRNA SYNTHETASE/DNA POLYMERASE SUBUNIT GAMMA-2"/>
    <property type="match status" value="1"/>
</dbReference>
<name>A0A7C1HTG5_UNCKA</name>
<comment type="similarity">
    <text evidence="1">Belongs to the class-II aminoacyl-tRNA synthetase family.</text>
</comment>
<dbReference type="EMBL" id="DSDM01000027">
    <property type="protein sequence ID" value="HDQ88617.1"/>
    <property type="molecule type" value="Genomic_DNA"/>
</dbReference>
<sequence length="390" mass="45044">MPNQKGSTTDLNKIVSLCKRRGFVFPGSEIYGGLANTYDLGPLGVEMLRNISNSWWKFFVHTREDISGLDTSILMSPKVWEASGHTQSFSDVLLDCKNCQLRTRADHLIEDFFESQQKDQKVEGLSPEELDSIIIENKIPCPSCKEFNWTSCRKFNLLFETSIGIIPGEKSTAYLRGEIAQGMFVNFKNILDTMHPKLPFGLAQAGRAFRNEITLGNFIFRTLEFNLAEFEYFFNPATTDWNELFNYWQAEMFKWITGLGISESKLRWRTHTDEERSHYSTKTQDLDFEFPMGYKEMFGLAYRTDYDLRNHMEKSGVDLRYIDPNTGEKTIPHVVEPTFGLNRVLFALLSNGYVEEGERTVLRLTPEIAPYKFAVFPLVRNKPELTEKAR</sequence>